<proteinExistence type="predicted"/>
<organism evidence="2 3">
    <name type="scientific">Acinetobacter kyonggiensis</name>
    <dbReference type="NCBI Taxonomy" id="595670"/>
    <lineage>
        <taxon>Bacteria</taxon>
        <taxon>Pseudomonadati</taxon>
        <taxon>Pseudomonadota</taxon>
        <taxon>Gammaproteobacteria</taxon>
        <taxon>Moraxellales</taxon>
        <taxon>Moraxellaceae</taxon>
        <taxon>Acinetobacter</taxon>
    </lineage>
</organism>
<dbReference type="AlphaFoldDB" id="A0A1H3KE07"/>
<feature type="domain" description="TnsE C-terminal" evidence="1">
    <location>
        <begin position="383"/>
        <end position="524"/>
    </location>
</feature>
<sequence>MRTLPLACVPKENIYYYATQITHRGETRFDIDTTLCDAPDNRYFDTTMPIESILLYHYKTPLNQIDPVPLVNRKLTQINLGNLNETNAENPTVNTHPTYRNRSCFSFQYHNPEDALDGWTIQIPKLVLGRDLLFSHPYFLRAALFAERYTTDVLIDRNEKKAFHIFIAPNRKITAKDLKDRVFLQKLALILLHPELNQAFLSVYEKTIANQAHSQAYHFDMDAPVLDNIQLDMDGCMYPEKNIFRIERINSFENLKTGIEKPIIFHVVSQKKLRKIKDVFNKNEQLKKQVSQDKSKLDSEANTDIDQQITQLRNKVGQILTIEDLRFSIHASRSEIAGQGGNTGRKNDSIEHGFAGGEAQDDGTLPGFTIDSGTAFVDEHHHNFFLMIKEIEKKGYKVINIHNKDFVKCGRFKGHKLKNGKNRRFYVTLILDQNHNELFYLCEIDTSDGKKNISTLMLRYNFNTNRFMNRQIEPFKIAILSQSLSWPKEFLATIHNIEPYMINHPAKDLIAVDARYYEGWAERILEKWRSVKNSSSPIT</sequence>
<dbReference type="STRING" id="595670.SAMN05421643_11233"/>
<dbReference type="RefSeq" id="WP_092690527.1">
    <property type="nucleotide sequence ID" value="NZ_FNPK01000012.1"/>
</dbReference>
<evidence type="ECO:0000313" key="3">
    <source>
        <dbReference type="Proteomes" id="UP000199035"/>
    </source>
</evidence>
<reference evidence="3" key="1">
    <citation type="submission" date="2016-10" db="EMBL/GenBank/DDBJ databases">
        <authorList>
            <person name="Varghese N."/>
            <person name="Submissions S."/>
        </authorList>
    </citation>
    <scope>NUCLEOTIDE SEQUENCE [LARGE SCALE GENOMIC DNA]</scope>
    <source>
        <strain evidence="3">ANC 5109</strain>
    </source>
</reference>
<dbReference type="EMBL" id="FNPK01000012">
    <property type="protein sequence ID" value="SDY50323.1"/>
    <property type="molecule type" value="Genomic_DNA"/>
</dbReference>
<evidence type="ECO:0000259" key="1">
    <source>
        <dbReference type="Pfam" id="PF18623"/>
    </source>
</evidence>
<accession>A0A1H3KE07</accession>
<dbReference type="InterPro" id="IPR041419">
    <property type="entry name" value="TnsE_C"/>
</dbReference>
<protein>
    <recommendedName>
        <fullName evidence="1">TnsE C-terminal domain-containing protein</fullName>
    </recommendedName>
</protein>
<name>A0A1H3KE07_9GAMM</name>
<evidence type="ECO:0000313" key="2">
    <source>
        <dbReference type="EMBL" id="SDY50323.1"/>
    </source>
</evidence>
<gene>
    <name evidence="2" type="ORF">SAMN05421643_11233</name>
</gene>
<dbReference type="Proteomes" id="UP000199035">
    <property type="component" value="Unassembled WGS sequence"/>
</dbReference>
<keyword evidence="3" id="KW-1185">Reference proteome</keyword>
<dbReference type="Pfam" id="PF18623">
    <property type="entry name" value="TnsE_C"/>
    <property type="match status" value="1"/>
</dbReference>